<feature type="chain" id="PRO_5045182722" evidence="2">
    <location>
        <begin position="21"/>
        <end position="267"/>
    </location>
</feature>
<feature type="signal peptide" evidence="2">
    <location>
        <begin position="1"/>
        <end position="20"/>
    </location>
</feature>
<dbReference type="EMBL" id="JBHUDG010000003">
    <property type="protein sequence ID" value="MFD1628770.1"/>
    <property type="molecule type" value="Genomic_DNA"/>
</dbReference>
<dbReference type="InterPro" id="IPR052940">
    <property type="entry name" value="Carb_Esterase_6"/>
</dbReference>
<evidence type="ECO:0000313" key="4">
    <source>
        <dbReference type="EMBL" id="MFD1628770.1"/>
    </source>
</evidence>
<sequence>MKKNIFLLLMILLNCSFSFSQKPDPDFHIYLLMGQSNMAGRGKITEDLKKLKHTNVLMLDSNYQWVEAKHPVHFDKPKVAGVGPGLSFGMAMANANPSAKIGLVPCAVGGTSIGKWTPGAYDKATNTHPYDDAVKRIQEAMKYGVIKGVIWHQGEANSSGEGSKTYISKLTELIDKVRTLTGNANLPFVAGELGYFKPHYQNINTVLKELPQKSANTAVATSEGLKDKGDATHFDGPSADELGKRFAVKMIELQSVQKTGNSKKATK</sequence>
<evidence type="ECO:0000256" key="1">
    <source>
        <dbReference type="ARBA" id="ARBA00022801"/>
    </source>
</evidence>
<proteinExistence type="predicted"/>
<organism evidence="4 5">
    <name type="scientific">Pseudopedobacter beijingensis</name>
    <dbReference type="NCBI Taxonomy" id="1207056"/>
    <lineage>
        <taxon>Bacteria</taxon>
        <taxon>Pseudomonadati</taxon>
        <taxon>Bacteroidota</taxon>
        <taxon>Sphingobacteriia</taxon>
        <taxon>Sphingobacteriales</taxon>
        <taxon>Sphingobacteriaceae</taxon>
        <taxon>Pseudopedobacter</taxon>
    </lineage>
</organism>
<feature type="domain" description="Sialate O-acetylesterase" evidence="3">
    <location>
        <begin position="27"/>
        <end position="251"/>
    </location>
</feature>
<dbReference type="Gene3D" id="3.40.50.1110">
    <property type="entry name" value="SGNH hydrolase"/>
    <property type="match status" value="1"/>
</dbReference>
<gene>
    <name evidence="4" type="ORF">ACFSAH_02715</name>
</gene>
<dbReference type="RefSeq" id="WP_379661156.1">
    <property type="nucleotide sequence ID" value="NZ_JBHUDG010000003.1"/>
</dbReference>
<dbReference type="InterPro" id="IPR036514">
    <property type="entry name" value="SGNH_hydro_sf"/>
</dbReference>
<reference evidence="5" key="1">
    <citation type="journal article" date="2019" name="Int. J. Syst. Evol. Microbiol.">
        <title>The Global Catalogue of Microorganisms (GCM) 10K type strain sequencing project: providing services to taxonomists for standard genome sequencing and annotation.</title>
        <authorList>
            <consortium name="The Broad Institute Genomics Platform"/>
            <consortium name="The Broad Institute Genome Sequencing Center for Infectious Disease"/>
            <person name="Wu L."/>
            <person name="Ma J."/>
        </authorList>
    </citation>
    <scope>NUCLEOTIDE SEQUENCE [LARGE SCALE GENOMIC DNA]</scope>
    <source>
        <strain evidence="5">CCUG 53762</strain>
    </source>
</reference>
<keyword evidence="1" id="KW-0378">Hydrolase</keyword>
<evidence type="ECO:0000259" key="3">
    <source>
        <dbReference type="Pfam" id="PF03629"/>
    </source>
</evidence>
<name>A0ABW4I7W7_9SPHI</name>
<accession>A0ABW4I7W7</accession>
<keyword evidence="5" id="KW-1185">Reference proteome</keyword>
<dbReference type="PANTHER" id="PTHR31988:SF19">
    <property type="entry name" value="9-O-ACETYL-N-ACETYLNEURAMINIC ACID DEACETYLASE-RELATED"/>
    <property type="match status" value="1"/>
</dbReference>
<dbReference type="SUPFAM" id="SSF52266">
    <property type="entry name" value="SGNH hydrolase"/>
    <property type="match status" value="1"/>
</dbReference>
<protein>
    <submittedName>
        <fullName evidence="4">Sialate O-acetylesterase</fullName>
    </submittedName>
</protein>
<comment type="caution">
    <text evidence="4">The sequence shown here is derived from an EMBL/GenBank/DDBJ whole genome shotgun (WGS) entry which is preliminary data.</text>
</comment>
<dbReference type="PANTHER" id="PTHR31988">
    <property type="entry name" value="ESTERASE, PUTATIVE (DUF303)-RELATED"/>
    <property type="match status" value="1"/>
</dbReference>
<dbReference type="InterPro" id="IPR005181">
    <property type="entry name" value="SASA"/>
</dbReference>
<evidence type="ECO:0000256" key="2">
    <source>
        <dbReference type="SAM" id="SignalP"/>
    </source>
</evidence>
<dbReference type="Pfam" id="PF03629">
    <property type="entry name" value="SASA"/>
    <property type="match status" value="1"/>
</dbReference>
<dbReference type="Proteomes" id="UP001597118">
    <property type="component" value="Unassembled WGS sequence"/>
</dbReference>
<evidence type="ECO:0000313" key="5">
    <source>
        <dbReference type="Proteomes" id="UP001597118"/>
    </source>
</evidence>
<keyword evidence="2" id="KW-0732">Signal</keyword>